<evidence type="ECO:0000256" key="5">
    <source>
        <dbReference type="ARBA" id="ARBA00023163"/>
    </source>
</evidence>
<protein>
    <submittedName>
        <fullName evidence="11">Ethylene-responsive transcription factor ERF024-like</fullName>
    </submittedName>
</protein>
<evidence type="ECO:0000256" key="6">
    <source>
        <dbReference type="ARBA" id="ARBA00023242"/>
    </source>
</evidence>
<keyword evidence="6" id="KW-0539">Nucleus</keyword>
<dbReference type="InterPro" id="IPR045277">
    <property type="entry name" value="DRE1A-I"/>
</dbReference>
<evidence type="ECO:0000256" key="8">
    <source>
        <dbReference type="SAM" id="MobiDB-lite"/>
    </source>
</evidence>
<dbReference type="Gene3D" id="3.30.730.10">
    <property type="entry name" value="AP2/ERF domain"/>
    <property type="match status" value="1"/>
</dbReference>
<evidence type="ECO:0000256" key="4">
    <source>
        <dbReference type="ARBA" id="ARBA00023159"/>
    </source>
</evidence>
<feature type="region of interest" description="Disordered" evidence="8">
    <location>
        <begin position="21"/>
        <end position="61"/>
    </location>
</feature>
<reference evidence="10" key="1">
    <citation type="journal article" date="2019" name="Toxins">
        <title>Detection of Abrin-Like and Prepropulchellin-Like Toxin Genes and Transcripts Using Whole Genome Sequencing and Full-Length Transcript Sequencing of Abrus precatorius.</title>
        <authorList>
            <person name="Hovde B.T."/>
            <person name="Daligault H.E."/>
            <person name="Hanschen E.R."/>
            <person name="Kunde Y.A."/>
            <person name="Johnson M.B."/>
            <person name="Starkenburg S.R."/>
            <person name="Johnson S.L."/>
        </authorList>
    </citation>
    <scope>NUCLEOTIDE SEQUENCE [LARGE SCALE GENOMIC DNA]</scope>
</reference>
<feature type="compositionally biased region" description="Polar residues" evidence="8">
    <location>
        <begin position="35"/>
        <end position="47"/>
    </location>
</feature>
<feature type="compositionally biased region" description="Basic residues" evidence="8">
    <location>
        <begin position="48"/>
        <end position="59"/>
    </location>
</feature>
<dbReference type="Pfam" id="PF00847">
    <property type="entry name" value="AP2"/>
    <property type="match status" value="1"/>
</dbReference>
<evidence type="ECO:0000256" key="1">
    <source>
        <dbReference type="ARBA" id="ARBA00004123"/>
    </source>
</evidence>
<evidence type="ECO:0000256" key="3">
    <source>
        <dbReference type="ARBA" id="ARBA00023125"/>
    </source>
</evidence>
<dbReference type="AlphaFoldDB" id="A0A8B8L0S2"/>
<comment type="subcellular location">
    <subcellularLocation>
        <location evidence="1">Nucleus</location>
    </subcellularLocation>
</comment>
<dbReference type="SUPFAM" id="SSF54171">
    <property type="entry name" value="DNA-binding domain"/>
    <property type="match status" value="1"/>
</dbReference>
<keyword evidence="5" id="KW-0804">Transcription</keyword>
<dbReference type="KEGG" id="aprc:113859740"/>
<evidence type="ECO:0000313" key="11">
    <source>
        <dbReference type="RefSeq" id="XP_027348239.1"/>
    </source>
</evidence>
<dbReference type="GO" id="GO:0003677">
    <property type="term" value="F:DNA binding"/>
    <property type="evidence" value="ECO:0007669"/>
    <property type="project" value="UniProtKB-KW"/>
</dbReference>
<evidence type="ECO:0000256" key="7">
    <source>
        <dbReference type="ARBA" id="ARBA00024343"/>
    </source>
</evidence>
<dbReference type="InterPro" id="IPR036955">
    <property type="entry name" value="AP2/ERF_dom_sf"/>
</dbReference>
<dbReference type="PROSITE" id="PS51032">
    <property type="entry name" value="AP2_ERF"/>
    <property type="match status" value="1"/>
</dbReference>
<gene>
    <name evidence="11" type="primary">LOC113859740</name>
</gene>
<dbReference type="RefSeq" id="XP_027348239.1">
    <property type="nucleotide sequence ID" value="XM_027492438.1"/>
</dbReference>
<accession>A0A8B8L0S2</accession>
<evidence type="ECO:0000259" key="9">
    <source>
        <dbReference type="PROSITE" id="PS51032"/>
    </source>
</evidence>
<organism evidence="10 11">
    <name type="scientific">Abrus precatorius</name>
    <name type="common">Indian licorice</name>
    <name type="synonym">Glycine abrus</name>
    <dbReference type="NCBI Taxonomy" id="3816"/>
    <lineage>
        <taxon>Eukaryota</taxon>
        <taxon>Viridiplantae</taxon>
        <taxon>Streptophyta</taxon>
        <taxon>Embryophyta</taxon>
        <taxon>Tracheophyta</taxon>
        <taxon>Spermatophyta</taxon>
        <taxon>Magnoliopsida</taxon>
        <taxon>eudicotyledons</taxon>
        <taxon>Gunneridae</taxon>
        <taxon>Pentapetalae</taxon>
        <taxon>rosids</taxon>
        <taxon>fabids</taxon>
        <taxon>Fabales</taxon>
        <taxon>Fabaceae</taxon>
        <taxon>Papilionoideae</taxon>
        <taxon>50 kb inversion clade</taxon>
        <taxon>NPAAA clade</taxon>
        <taxon>indigoferoid/millettioid clade</taxon>
        <taxon>Abreae</taxon>
        <taxon>Abrus</taxon>
    </lineage>
</organism>
<dbReference type="OrthoDB" id="676764at2759"/>
<keyword evidence="3" id="KW-0238">DNA-binding</keyword>
<evidence type="ECO:0000313" key="10">
    <source>
        <dbReference type="Proteomes" id="UP000694853"/>
    </source>
</evidence>
<dbReference type="PANTHER" id="PTHR31839:SF87">
    <property type="entry name" value="CBF-LIKE TRANSCRIPTION FACTOR"/>
    <property type="match status" value="1"/>
</dbReference>
<feature type="domain" description="AP2/ERF" evidence="9">
    <location>
        <begin position="64"/>
        <end position="121"/>
    </location>
</feature>
<keyword evidence="2" id="KW-0805">Transcription regulation</keyword>
<dbReference type="InterPro" id="IPR016177">
    <property type="entry name" value="DNA-bd_dom_sf"/>
</dbReference>
<sequence length="241" mass="26662">MDFEYNECPNFTSQSSSSTFISHKLSAPPNPTPLWDSSNPQTSNNISSKRKAGRKKFKETRHPVYRGVRQRNGNKWVCEIREPNKKSRIWVGTYTTPEMAARAHDVAVLALRGTSAKFNFPDSAFLLPLPNSCSPSDIRAAAAKANATFSSSHNNSRVVDTEDPCLVEGNSHKSVLNISMQDVEGALHHDNDAFLDEEALYNMPGLLDSMAEGLIITPPSMTRAMDSEDNGCQIDLTLWTD</sequence>
<dbReference type="FunFam" id="3.30.730.10:FF:000001">
    <property type="entry name" value="Ethylene-responsive transcription factor 2"/>
    <property type="match status" value="1"/>
</dbReference>
<name>A0A8B8L0S2_ABRPR</name>
<dbReference type="PRINTS" id="PR00367">
    <property type="entry name" value="ETHRSPELEMNT"/>
</dbReference>
<dbReference type="CDD" id="cd00018">
    <property type="entry name" value="AP2"/>
    <property type="match status" value="1"/>
</dbReference>
<keyword evidence="4" id="KW-0010">Activator</keyword>
<dbReference type="PANTHER" id="PTHR31839">
    <property type="entry name" value="DEHYDRATION-RESPONSIVE ELEMENT-BINDING PROTEIN 1D"/>
    <property type="match status" value="1"/>
</dbReference>
<comment type="similarity">
    <text evidence="7">Belongs to the AP2/ERF transcription factor family. ERF subfamily.</text>
</comment>
<proteinExistence type="inferred from homology"/>
<dbReference type="InterPro" id="IPR001471">
    <property type="entry name" value="AP2/ERF_dom"/>
</dbReference>
<dbReference type="GeneID" id="113859740"/>
<dbReference type="GO" id="GO:0003700">
    <property type="term" value="F:DNA-binding transcription factor activity"/>
    <property type="evidence" value="ECO:0007669"/>
    <property type="project" value="InterPro"/>
</dbReference>
<keyword evidence="10" id="KW-1185">Reference proteome</keyword>
<reference evidence="11" key="2">
    <citation type="submission" date="2025-08" db="UniProtKB">
        <authorList>
            <consortium name="RefSeq"/>
        </authorList>
    </citation>
    <scope>IDENTIFICATION</scope>
    <source>
        <tissue evidence="11">Young leaves</tissue>
    </source>
</reference>
<dbReference type="GO" id="GO:0005634">
    <property type="term" value="C:nucleus"/>
    <property type="evidence" value="ECO:0007669"/>
    <property type="project" value="UniProtKB-SubCell"/>
</dbReference>
<dbReference type="Proteomes" id="UP000694853">
    <property type="component" value="Unplaced"/>
</dbReference>
<evidence type="ECO:0000256" key="2">
    <source>
        <dbReference type="ARBA" id="ARBA00023015"/>
    </source>
</evidence>
<dbReference type="SMART" id="SM00380">
    <property type="entry name" value="AP2"/>
    <property type="match status" value="1"/>
</dbReference>